<organism evidence="1 2">
    <name type="scientific">Streptomyces peucetius</name>
    <dbReference type="NCBI Taxonomy" id="1950"/>
    <lineage>
        <taxon>Bacteria</taxon>
        <taxon>Bacillati</taxon>
        <taxon>Actinomycetota</taxon>
        <taxon>Actinomycetes</taxon>
        <taxon>Kitasatosporales</taxon>
        <taxon>Streptomycetaceae</taxon>
        <taxon>Streptomyces</taxon>
    </lineage>
</organism>
<name>A0ABY6IAT0_STRPE</name>
<gene>
    <name evidence="1" type="ORF">OGH68_17355</name>
</gene>
<sequence length="1148" mass="120197">MARRTLVRGVLTMAVGCALTVGGLLPLHSAAVAQGVSAAPVAGDEIVVPPGYKPRPREARLHLSEQVGAADAAGAAGVYHTEQDQAGLLWTRYSDGRSFPVTEPETPWTSVRGTATDALAYFRDGEIELRNGPDGTVRRIAVPEGHLYPEIFGSTAVTAEKLESPDGTPAWQVHLLSPAPDGTTRDVLPHGHPEGTSVRGALAGDETGLLMSVKSPDGLRRYAVVSPDTGRVEGVTPPIPEMYEQATISPGYVALYSNDYRNRTVLVASRSDLSAPFTEVNLDTTVQSPAHHIALVGDWIVYRGSLGEVKAAPIAGGTPVSLLEKSTHRISGGPNGTAVVVGGSGVTDWAVRRITGGPDGKPVVTTVKELPGIPGRIQGIALAQGLLSVVDDSADTRAVHEYARTVTADGSLAYGERRRLTGRALTACDDGDLACARYLAVGDGRFARLTDRSDTGLRFTIAGADDHGWSEVDLPPGAVVTDASNDHLIHTVPAAAGTRSVVRTWGKEVSAHTGGAALWGHLLWTAGRDKGTAALTDLSTGRQLGTHHLGSDCVPQELQAAGRWLYWSCGADGPAGVYDRTTRMSKAVPSDEALLGDGYVVTHDKRAGQLVLTEVHSEETVRRIVGELPDTGISQRHVRWSVDRFGGHLAYVDAHEQVHVVAGGVPAQPLSVLDETTSTDVKGDVAWQTRLTRLRLSKPVSGWSMTVRSNATGRTAHISGGDTRGLLEAKWDGRDDSGALMPNGMYTWELTAQAADGVGSAVRRSGVARLTGAAPAEHGTYHAVTPKRIMDTRTGLGVSRAKVGAGRTVTLQVTGKAQVPAAGVTAVVMNVTATTPTATTYITVYPNGTTRTSASNLNVRAGETRPNLVTVPVINGKVSFYNNAGTVNLLADISGYFTSDGTGSTYEPVRPARLMDTRTGLGERKGKIGPGDSAHLQVTGRAGIPARDVEAVVLNVTATGATETTFIKAYEGGELPDTSNLNVRAKQTVPNLVVVPVVAGRVHFYNYTGSVHLIADVAGYYTRAATGSEYKALTPTRFMDTRTGLGGPKAKVGAGKTVTLQVTGRGKVPATGVTAVVMNVTGTSPTASTYVAVYPNGTTRTSASNLNLVAGQTAPNLVVVPVVNGKVSFYNNAGSVHLIADVAGYYTG</sequence>
<evidence type="ECO:0000313" key="2">
    <source>
        <dbReference type="Proteomes" id="UP001163878"/>
    </source>
</evidence>
<evidence type="ECO:0008006" key="3">
    <source>
        <dbReference type="Google" id="ProtNLM"/>
    </source>
</evidence>
<proteinExistence type="predicted"/>
<keyword evidence="2" id="KW-1185">Reference proteome</keyword>
<protein>
    <recommendedName>
        <fullName evidence="3">FlgD Ig-like domain-containing protein</fullName>
    </recommendedName>
</protein>
<dbReference type="Proteomes" id="UP001163878">
    <property type="component" value="Chromosome"/>
</dbReference>
<dbReference type="SUPFAM" id="SSF101908">
    <property type="entry name" value="Putative isomerase YbhE"/>
    <property type="match status" value="1"/>
</dbReference>
<dbReference type="SUPFAM" id="SSF69322">
    <property type="entry name" value="Tricorn protease domain 2"/>
    <property type="match status" value="1"/>
</dbReference>
<accession>A0ABY6IAT0</accession>
<dbReference type="RefSeq" id="WP_264245062.1">
    <property type="nucleotide sequence ID" value="NZ_CP107567.1"/>
</dbReference>
<dbReference type="EMBL" id="CP107567">
    <property type="protein sequence ID" value="UYQ63079.1"/>
    <property type="molecule type" value="Genomic_DNA"/>
</dbReference>
<dbReference type="Gene3D" id="2.60.40.4070">
    <property type="match status" value="1"/>
</dbReference>
<evidence type="ECO:0000313" key="1">
    <source>
        <dbReference type="EMBL" id="UYQ63079.1"/>
    </source>
</evidence>
<reference evidence="1" key="1">
    <citation type="submission" date="2022-10" db="EMBL/GenBank/DDBJ databases">
        <title>Cytochrome P450 Catalyzes Benzene Ring Formation in the Biosynthesis of Trialkyl-Substituted Aromatic Polyketides.</title>
        <authorList>
            <person name="Zhao E."/>
            <person name="Ge H."/>
        </authorList>
    </citation>
    <scope>NUCLEOTIDE SEQUENCE</scope>
    <source>
        <strain evidence="1">NA0869</strain>
    </source>
</reference>